<keyword evidence="1" id="KW-0132">Cell division</keyword>
<dbReference type="RefSeq" id="WP_002911347.1">
    <property type="nucleotide sequence ID" value="NZ_GL872447.1"/>
</dbReference>
<protein>
    <submittedName>
        <fullName evidence="1">Cell division protein MraZ</fullName>
    </submittedName>
</protein>
<dbReference type="Proteomes" id="UP000004562">
    <property type="component" value="Unassembled WGS sequence"/>
</dbReference>
<dbReference type="GO" id="GO:0051301">
    <property type="term" value="P:cell division"/>
    <property type="evidence" value="ECO:0007669"/>
    <property type="project" value="UniProtKB-KW"/>
</dbReference>
<proteinExistence type="predicted"/>
<dbReference type="HOGENOM" id="CLU_2669632_0_0_9"/>
<dbReference type="EMBL" id="AEXZ01000006">
    <property type="protein sequence ID" value="EGD39097.1"/>
    <property type="molecule type" value="Genomic_DNA"/>
</dbReference>
<evidence type="ECO:0000313" key="1">
    <source>
        <dbReference type="EMBL" id="EGD39097.1"/>
    </source>
</evidence>
<name>F0IRX0_STRSA</name>
<sequence>MSNFIETFQERMRANRQLLIDDAVNRERQNCIFISAKMLLEAKVDEEKIVLLLQKYWDLRPSEVRDYINFTKNRG</sequence>
<comment type="caution">
    <text evidence="1">The sequence shown here is derived from an EMBL/GenBank/DDBJ whole genome shotgun (WGS) entry which is preliminary data.</text>
</comment>
<gene>
    <name evidence="1" type="primary">mraZ</name>
    <name evidence="1" type="ORF">HMPREF9384_0582</name>
</gene>
<dbReference type="AlphaFoldDB" id="F0IRX0"/>
<organism evidence="1 2">
    <name type="scientific">Streptococcus sanguinis SK160</name>
    <dbReference type="NCBI Taxonomy" id="888812"/>
    <lineage>
        <taxon>Bacteria</taxon>
        <taxon>Bacillati</taxon>
        <taxon>Bacillota</taxon>
        <taxon>Bacilli</taxon>
        <taxon>Lactobacillales</taxon>
        <taxon>Streptococcaceae</taxon>
        <taxon>Streptococcus</taxon>
    </lineage>
</organism>
<accession>F0IRX0</accession>
<dbReference type="PATRIC" id="fig|888812.3.peg.569"/>
<keyword evidence="1" id="KW-0131">Cell cycle</keyword>
<reference evidence="1 2" key="1">
    <citation type="submission" date="2011-02" db="EMBL/GenBank/DDBJ databases">
        <authorList>
            <person name="Muzny D."/>
            <person name="Qin X."/>
            <person name="Deng J."/>
            <person name="Jiang H."/>
            <person name="Liu Y."/>
            <person name="Qu J."/>
            <person name="Song X.-Z."/>
            <person name="Zhang L."/>
            <person name="Thornton R."/>
            <person name="Coyle M."/>
            <person name="Francisco L."/>
            <person name="Jackson L."/>
            <person name="Javaid M."/>
            <person name="Korchina V."/>
            <person name="Kovar C."/>
            <person name="Mata R."/>
            <person name="Mathew T."/>
            <person name="Ngo R."/>
            <person name="Nguyen L."/>
            <person name="Nguyen N."/>
            <person name="Okwuonu G."/>
            <person name="Ongeri F."/>
            <person name="Pham C."/>
            <person name="Simmons D."/>
            <person name="Wilczek-Boney K."/>
            <person name="Hale W."/>
            <person name="Jakkamsetti A."/>
            <person name="Pham P."/>
            <person name="Ruth R."/>
            <person name="San Lucas F."/>
            <person name="Warren J."/>
            <person name="Zhang J."/>
            <person name="Zhao Z."/>
            <person name="Zhou C."/>
            <person name="Zhu D."/>
            <person name="Lee S."/>
            <person name="Bess C."/>
            <person name="Blankenburg K."/>
            <person name="Forbes L."/>
            <person name="Fu Q."/>
            <person name="Gubbala S."/>
            <person name="Hirani K."/>
            <person name="Jayaseelan J.C."/>
            <person name="Lara F."/>
            <person name="Munidasa M."/>
            <person name="Palculict T."/>
            <person name="Patil S."/>
            <person name="Pu L.-L."/>
            <person name="Saada N."/>
            <person name="Tang L."/>
            <person name="Weissenberger G."/>
            <person name="Zhu Y."/>
            <person name="Hemphill L."/>
            <person name="Shang Y."/>
            <person name="Youmans B."/>
            <person name="Ayvaz T."/>
            <person name="Ross M."/>
            <person name="Santibanez J."/>
            <person name="Aqrawi P."/>
            <person name="Gross S."/>
            <person name="Joshi V."/>
            <person name="Fowler G."/>
            <person name="Nazareth L."/>
            <person name="Reid J."/>
            <person name="Worley K."/>
            <person name="Petrosino J."/>
            <person name="Highlander S."/>
            <person name="Gibbs R."/>
        </authorList>
    </citation>
    <scope>NUCLEOTIDE SEQUENCE [LARGE SCALE GENOMIC DNA]</scope>
    <source>
        <strain evidence="1 2">SK160</strain>
    </source>
</reference>
<evidence type="ECO:0000313" key="2">
    <source>
        <dbReference type="Proteomes" id="UP000004562"/>
    </source>
</evidence>